<sequence>MFNRLALRFVHVLQYDYECLYADIGTNERNSDGHAWEQCSLKKALESPDNLLDIPPPCLLPGGSSDVNYVITGDEAFTLANFMLKPYPRKSLTVEERIANYRISRGRRISENMLGIFGKRWRCFRAPFQLSPFKVQKITLAALTLQIG</sequence>
<evidence type="ECO:0000256" key="1">
    <source>
        <dbReference type="ARBA" id="ARBA00001968"/>
    </source>
</evidence>
<dbReference type="Pfam" id="PF13359">
    <property type="entry name" value="DDE_Tnp_4"/>
    <property type="match status" value="1"/>
</dbReference>
<dbReference type="InterPro" id="IPR027806">
    <property type="entry name" value="HARBI1_dom"/>
</dbReference>
<dbReference type="PhylomeDB" id="A7SA17"/>
<dbReference type="Proteomes" id="UP000001593">
    <property type="component" value="Unassembled WGS sequence"/>
</dbReference>
<gene>
    <name evidence="4" type="ORF">NEMVEDRAFT_v1g209071</name>
</gene>
<evidence type="ECO:0000313" key="5">
    <source>
        <dbReference type="Proteomes" id="UP000001593"/>
    </source>
</evidence>
<proteinExistence type="predicted"/>
<evidence type="ECO:0000313" key="4">
    <source>
        <dbReference type="EMBL" id="EDO39519.1"/>
    </source>
</evidence>
<protein>
    <recommendedName>
        <fullName evidence="3">DDE Tnp4 domain-containing protein</fullName>
    </recommendedName>
</protein>
<reference evidence="4 5" key="1">
    <citation type="journal article" date="2007" name="Science">
        <title>Sea anemone genome reveals ancestral eumetazoan gene repertoire and genomic organization.</title>
        <authorList>
            <person name="Putnam N.H."/>
            <person name="Srivastava M."/>
            <person name="Hellsten U."/>
            <person name="Dirks B."/>
            <person name="Chapman J."/>
            <person name="Salamov A."/>
            <person name="Terry A."/>
            <person name="Shapiro H."/>
            <person name="Lindquist E."/>
            <person name="Kapitonov V.V."/>
            <person name="Jurka J."/>
            <person name="Genikhovich G."/>
            <person name="Grigoriev I.V."/>
            <person name="Lucas S.M."/>
            <person name="Steele R.E."/>
            <person name="Finnerty J.R."/>
            <person name="Technau U."/>
            <person name="Martindale M.Q."/>
            <person name="Rokhsar D.S."/>
        </authorList>
    </citation>
    <scope>NUCLEOTIDE SEQUENCE [LARGE SCALE GENOMIC DNA]</scope>
    <source>
        <strain evidence="5">CH2 X CH6</strain>
    </source>
</reference>
<evidence type="ECO:0000259" key="3">
    <source>
        <dbReference type="Pfam" id="PF13359"/>
    </source>
</evidence>
<dbReference type="HOGENOM" id="CLU_018552_5_4_1"/>
<keyword evidence="5" id="KW-1185">Reference proteome</keyword>
<dbReference type="GO" id="GO:0046872">
    <property type="term" value="F:metal ion binding"/>
    <property type="evidence" value="ECO:0007669"/>
    <property type="project" value="UniProtKB-KW"/>
</dbReference>
<comment type="cofactor">
    <cofactor evidence="1">
        <name>a divalent metal cation</name>
        <dbReference type="ChEBI" id="CHEBI:60240"/>
    </cofactor>
</comment>
<organism evidence="4 5">
    <name type="scientific">Nematostella vectensis</name>
    <name type="common">Starlet sea anemone</name>
    <dbReference type="NCBI Taxonomy" id="45351"/>
    <lineage>
        <taxon>Eukaryota</taxon>
        <taxon>Metazoa</taxon>
        <taxon>Cnidaria</taxon>
        <taxon>Anthozoa</taxon>
        <taxon>Hexacorallia</taxon>
        <taxon>Actiniaria</taxon>
        <taxon>Edwardsiidae</taxon>
        <taxon>Nematostella</taxon>
    </lineage>
</organism>
<keyword evidence="2" id="KW-0479">Metal-binding</keyword>
<evidence type="ECO:0000256" key="2">
    <source>
        <dbReference type="ARBA" id="ARBA00022723"/>
    </source>
</evidence>
<dbReference type="AlphaFoldDB" id="A7SA17"/>
<dbReference type="EMBL" id="DS469606">
    <property type="protein sequence ID" value="EDO39519.1"/>
    <property type="molecule type" value="Genomic_DNA"/>
</dbReference>
<name>A7SA17_NEMVE</name>
<dbReference type="InParanoid" id="A7SA17"/>
<dbReference type="OMA" id="DGHAWEQ"/>
<feature type="domain" description="DDE Tnp4" evidence="3">
    <location>
        <begin position="7"/>
        <end position="145"/>
    </location>
</feature>
<accession>A7SA17</accession>